<sequence length="176" mass="18835">MCEMCGSRDPTSLWGYPPTSPRSASFPPASLALAIASECGLRLPASSPVACSNTMPLSQPVFARIGGVGENVGCGSDPNHTSYLRLALLSRIFTSPRSPPTLLRNPNRHPVVVVGSDDGDRHRNSPIAAGAARAGETPFPRRCRLQRNAVGLAKPERDEPILAARANRPMMLRLEK</sequence>
<dbReference type="GeneID" id="4389682"/>
<keyword evidence="2" id="KW-1185">Reference proteome</keyword>
<protein>
    <submittedName>
        <fullName evidence="1">Uncharacterized protein</fullName>
    </submittedName>
</protein>
<evidence type="ECO:0000313" key="1">
    <source>
        <dbReference type="EMBL" id="EAQ90471.1"/>
    </source>
</evidence>
<reference evidence="2" key="1">
    <citation type="journal article" date="2015" name="Genome Announc.">
        <title>Draft genome sequence of the cellulolytic fungus Chaetomium globosum.</title>
        <authorList>
            <person name="Cuomo C.A."/>
            <person name="Untereiner W.A."/>
            <person name="Ma L.-J."/>
            <person name="Grabherr M."/>
            <person name="Birren B.W."/>
        </authorList>
    </citation>
    <scope>NUCLEOTIDE SEQUENCE [LARGE SCALE GENOMIC DNA]</scope>
    <source>
        <strain evidence="2">ATCC 6205 / CBS 148.51 / DSM 1962 / NBRC 6347 / NRRL 1970</strain>
    </source>
</reference>
<gene>
    <name evidence="1" type="ORF">CHGG_02406</name>
</gene>
<dbReference type="VEuPathDB" id="FungiDB:CHGG_02406"/>
<dbReference type="InParanoid" id="Q2HBJ8"/>
<dbReference type="AlphaFoldDB" id="Q2HBJ8"/>
<dbReference type="Proteomes" id="UP000001056">
    <property type="component" value="Unassembled WGS sequence"/>
</dbReference>
<organism evidence="1 2">
    <name type="scientific">Chaetomium globosum (strain ATCC 6205 / CBS 148.51 / DSM 1962 / NBRC 6347 / NRRL 1970)</name>
    <name type="common">Soil fungus</name>
    <dbReference type="NCBI Taxonomy" id="306901"/>
    <lineage>
        <taxon>Eukaryota</taxon>
        <taxon>Fungi</taxon>
        <taxon>Dikarya</taxon>
        <taxon>Ascomycota</taxon>
        <taxon>Pezizomycotina</taxon>
        <taxon>Sordariomycetes</taxon>
        <taxon>Sordariomycetidae</taxon>
        <taxon>Sordariales</taxon>
        <taxon>Chaetomiaceae</taxon>
        <taxon>Chaetomium</taxon>
    </lineage>
</organism>
<dbReference type="RefSeq" id="XP_001228922.1">
    <property type="nucleotide sequence ID" value="XM_001228921.1"/>
</dbReference>
<accession>Q2HBJ8</accession>
<name>Q2HBJ8_CHAGB</name>
<dbReference type="EMBL" id="CH408030">
    <property type="protein sequence ID" value="EAQ90471.1"/>
    <property type="molecule type" value="Genomic_DNA"/>
</dbReference>
<dbReference type="HOGENOM" id="CLU_1524967_0_0_1"/>
<proteinExistence type="predicted"/>
<evidence type="ECO:0000313" key="2">
    <source>
        <dbReference type="Proteomes" id="UP000001056"/>
    </source>
</evidence>